<comment type="caution">
    <text evidence="2">The sequence shown here is derived from an EMBL/GenBank/DDBJ whole genome shotgun (WGS) entry which is preliminary data.</text>
</comment>
<feature type="domain" description="KIB1-4 beta-propeller" evidence="1">
    <location>
        <begin position="31"/>
        <end position="100"/>
    </location>
</feature>
<dbReference type="Proteomes" id="UP000541444">
    <property type="component" value="Unassembled WGS sequence"/>
</dbReference>
<reference evidence="2 3" key="1">
    <citation type="journal article" date="2020" name="IScience">
        <title>Genome Sequencing of the Endangered Kingdonia uniflora (Circaeasteraceae, Ranunculales) Reveals Potential Mechanisms of Evolutionary Specialization.</title>
        <authorList>
            <person name="Sun Y."/>
            <person name="Deng T."/>
            <person name="Zhang A."/>
            <person name="Moore M.J."/>
            <person name="Landis J.B."/>
            <person name="Lin N."/>
            <person name="Zhang H."/>
            <person name="Zhang X."/>
            <person name="Huang J."/>
            <person name="Zhang X."/>
            <person name="Sun H."/>
            <person name="Wang H."/>
        </authorList>
    </citation>
    <scope>NUCLEOTIDE SEQUENCE [LARGE SCALE GENOMIC DNA]</scope>
    <source>
        <strain evidence="2">TB1705</strain>
        <tissue evidence="2">Leaf</tissue>
    </source>
</reference>
<dbReference type="InterPro" id="IPR005174">
    <property type="entry name" value="KIB1-4_b-propeller"/>
</dbReference>
<organism evidence="2 3">
    <name type="scientific">Kingdonia uniflora</name>
    <dbReference type="NCBI Taxonomy" id="39325"/>
    <lineage>
        <taxon>Eukaryota</taxon>
        <taxon>Viridiplantae</taxon>
        <taxon>Streptophyta</taxon>
        <taxon>Embryophyta</taxon>
        <taxon>Tracheophyta</taxon>
        <taxon>Spermatophyta</taxon>
        <taxon>Magnoliopsida</taxon>
        <taxon>Ranunculales</taxon>
        <taxon>Circaeasteraceae</taxon>
        <taxon>Kingdonia</taxon>
    </lineage>
</organism>
<proteinExistence type="predicted"/>
<evidence type="ECO:0000259" key="1">
    <source>
        <dbReference type="Pfam" id="PF03478"/>
    </source>
</evidence>
<sequence length="263" mass="30182">MTKVYNERPWEELPLELLEKSMSHLFLGPRSAICSWFIAECDGEIISVFVGHLGTPVLVFKLDLTEMSWVELSSLGDKMFFLRRYYSFGSSSNSSLQENCYGTYERKNCTWMKPDVDTPAGIVGPLVPTKPHISMDVEIRTHAKRQVLTMFRKSSLQPTLSTSAALVFPHGKKQRNQTFYTLSDGRMIWMRVDSLGDQVMLLGNSWSTTVSAKELGVKGDRIYYHLANDRSLYTYDMDSGDIFVTLPCPNVVREWLRPYWVVY</sequence>
<gene>
    <name evidence="2" type="ORF">GIB67_027806</name>
</gene>
<evidence type="ECO:0000313" key="2">
    <source>
        <dbReference type="EMBL" id="KAF6177006.1"/>
    </source>
</evidence>
<dbReference type="PANTHER" id="PTHR40891:SF1">
    <property type="entry name" value="DUF295 DOMAIN-CONTAINING PROTEIN"/>
    <property type="match status" value="1"/>
</dbReference>
<dbReference type="PANTHER" id="PTHR40891">
    <property type="entry name" value="DUF295 DOMAIN-CONTAINING PROTEIN"/>
    <property type="match status" value="1"/>
</dbReference>
<feature type="domain" description="KIB1-4 beta-propeller" evidence="1">
    <location>
        <begin position="180"/>
        <end position="238"/>
    </location>
</feature>
<protein>
    <recommendedName>
        <fullName evidence="1">KIB1-4 beta-propeller domain-containing protein</fullName>
    </recommendedName>
</protein>
<dbReference type="AlphaFoldDB" id="A0A7J7PC64"/>
<name>A0A7J7PC64_9MAGN</name>
<evidence type="ECO:0000313" key="3">
    <source>
        <dbReference type="Proteomes" id="UP000541444"/>
    </source>
</evidence>
<keyword evidence="3" id="KW-1185">Reference proteome</keyword>
<dbReference type="OrthoDB" id="1863935at2759"/>
<dbReference type="Pfam" id="PF03478">
    <property type="entry name" value="Beta-prop_KIB1-4"/>
    <property type="match status" value="2"/>
</dbReference>
<dbReference type="EMBL" id="JACGCM010000012">
    <property type="protein sequence ID" value="KAF6177006.1"/>
    <property type="molecule type" value="Genomic_DNA"/>
</dbReference>
<accession>A0A7J7PC64</accession>